<dbReference type="Gene3D" id="2.30.30.40">
    <property type="entry name" value="SH3 Domains"/>
    <property type="match status" value="1"/>
</dbReference>
<dbReference type="Proteomes" id="UP000055060">
    <property type="component" value="Unassembled WGS sequence"/>
</dbReference>
<feature type="domain" description="GW" evidence="3">
    <location>
        <begin position="349"/>
        <end position="386"/>
    </location>
</feature>
<gene>
    <name evidence="4" type="ORF">LARV_03165</name>
</gene>
<keyword evidence="2" id="KW-0812">Transmembrane</keyword>
<dbReference type="InterPro" id="IPR005240">
    <property type="entry name" value="DUF389"/>
</dbReference>
<keyword evidence="5" id="KW-1185">Reference proteome</keyword>
<accession>A0A0S7BL72</accession>
<keyword evidence="2" id="KW-0472">Membrane</keyword>
<feature type="region of interest" description="Disordered" evidence="1">
    <location>
        <begin position="271"/>
        <end position="294"/>
    </location>
</feature>
<feature type="transmembrane region" description="Helical" evidence="2">
    <location>
        <begin position="112"/>
        <end position="134"/>
    </location>
</feature>
<dbReference type="Pfam" id="PF04087">
    <property type="entry name" value="DUF389"/>
    <property type="match status" value="1"/>
</dbReference>
<organism evidence="4">
    <name type="scientific">Longilinea arvoryzae</name>
    <dbReference type="NCBI Taxonomy" id="360412"/>
    <lineage>
        <taxon>Bacteria</taxon>
        <taxon>Bacillati</taxon>
        <taxon>Chloroflexota</taxon>
        <taxon>Anaerolineae</taxon>
        <taxon>Anaerolineales</taxon>
        <taxon>Anaerolineaceae</taxon>
        <taxon>Longilinea</taxon>
    </lineage>
</organism>
<dbReference type="InterPro" id="IPR025987">
    <property type="entry name" value="GW_dom"/>
</dbReference>
<proteinExistence type="predicted"/>
<dbReference type="STRING" id="360412.LARV_03165"/>
<feature type="transmembrane region" description="Helical" evidence="2">
    <location>
        <begin position="55"/>
        <end position="72"/>
    </location>
</feature>
<feature type="transmembrane region" description="Helical" evidence="2">
    <location>
        <begin position="146"/>
        <end position="168"/>
    </location>
</feature>
<dbReference type="AlphaFoldDB" id="A0A0S7BL72"/>
<dbReference type="RefSeq" id="WP_075074563.1">
    <property type="nucleotide sequence ID" value="NZ_DF967972.1"/>
</dbReference>
<dbReference type="EMBL" id="DF967972">
    <property type="protein sequence ID" value="GAP15379.1"/>
    <property type="molecule type" value="Genomic_DNA"/>
</dbReference>
<name>A0A0S7BL72_9CHLR</name>
<reference evidence="4" key="1">
    <citation type="submission" date="2015-07" db="EMBL/GenBank/DDBJ databases">
        <title>Draft Genome Sequences of Anaerolinea thermolimosa IMO-1, Bellilinea caldifistulae GOMI-1, Leptolinea tardivitalis YMTK-2, Levilinea saccharolytica KIBI-1,Longilinea arvoryzae KOME-1, Previously Described as Members of the Anaerolineaceae (Chloroflexi).</title>
        <authorList>
            <person name="Sekiguchi Y."/>
            <person name="Ohashi A."/>
            <person name="Matsuura N."/>
            <person name="Tourlousse M.D."/>
        </authorList>
    </citation>
    <scope>NUCLEOTIDE SEQUENCE [LARGE SCALE GENOMIC DNA]</scope>
    <source>
        <strain evidence="4">KOME-1</strain>
    </source>
</reference>
<evidence type="ECO:0000256" key="1">
    <source>
        <dbReference type="SAM" id="MobiDB-lite"/>
    </source>
</evidence>
<evidence type="ECO:0000313" key="4">
    <source>
        <dbReference type="EMBL" id="GAP15379.1"/>
    </source>
</evidence>
<dbReference type="Pfam" id="PF13457">
    <property type="entry name" value="GW"/>
    <property type="match status" value="1"/>
</dbReference>
<feature type="transmembrane region" description="Helical" evidence="2">
    <location>
        <begin position="237"/>
        <end position="264"/>
    </location>
</feature>
<feature type="transmembrane region" description="Helical" evidence="2">
    <location>
        <begin position="78"/>
        <end position="100"/>
    </location>
</feature>
<feature type="compositionally biased region" description="Polar residues" evidence="1">
    <location>
        <begin position="280"/>
        <end position="294"/>
    </location>
</feature>
<evidence type="ECO:0000313" key="5">
    <source>
        <dbReference type="Proteomes" id="UP000055060"/>
    </source>
</evidence>
<protein>
    <submittedName>
        <fullName evidence="4">Predicted membrane protein</fullName>
    </submittedName>
</protein>
<evidence type="ECO:0000256" key="2">
    <source>
        <dbReference type="SAM" id="Phobius"/>
    </source>
</evidence>
<feature type="region of interest" description="Disordered" evidence="1">
    <location>
        <begin position="1"/>
        <end position="31"/>
    </location>
</feature>
<feature type="transmembrane region" description="Helical" evidence="2">
    <location>
        <begin position="180"/>
        <end position="198"/>
    </location>
</feature>
<feature type="transmembrane region" description="Helical" evidence="2">
    <location>
        <begin position="210"/>
        <end position="230"/>
    </location>
</feature>
<keyword evidence="2" id="KW-1133">Transmembrane helix</keyword>
<sequence>MNLPSIEPILPEDPDSMPPARRRRSRRLNFSGSSHDERAAFLAEVAHRVTPSADFYLFTLLSGAALVAALLLDSPALFVLSALIAPFLAPVMGLAFGTLLGSPRFFLESLAAVFFGGLIVFGMGALAGWIAQYLPVLTSAQASLHAVFTWTDFLLLTLGAGLTTFLLVRSPDVKPLVSNVALTYALYLPAGVAGFGLISGAPGLWPNGLIVFAVHLAWAVLVGAIVLAALHLRPLNFFGYTVVTGLALICILAAVALLGLGTVFQPLTPSEPTQPPVTGVTATSSLAPTDTVSPRMVTTTPTHTLVPSGTPTRTLTPIPTPLWAKVYAPESNGVLVRLEPDGTSKIVYTLLNDSLVEILPETVQDGSVTWVHVRVNSETLGWINQSLLITATPAPSW</sequence>
<evidence type="ECO:0000259" key="3">
    <source>
        <dbReference type="Pfam" id="PF13457"/>
    </source>
</evidence>